<evidence type="ECO:0000259" key="2">
    <source>
        <dbReference type="Pfam" id="PF23726"/>
    </source>
</evidence>
<organism evidence="3 4">
    <name type="scientific">Engystomops pustulosus</name>
    <name type="common">Tungara frog</name>
    <name type="synonym">Physalaemus pustulosus</name>
    <dbReference type="NCBI Taxonomy" id="76066"/>
    <lineage>
        <taxon>Eukaryota</taxon>
        <taxon>Metazoa</taxon>
        <taxon>Chordata</taxon>
        <taxon>Craniata</taxon>
        <taxon>Vertebrata</taxon>
        <taxon>Euteleostomi</taxon>
        <taxon>Amphibia</taxon>
        <taxon>Batrachia</taxon>
        <taxon>Anura</taxon>
        <taxon>Neobatrachia</taxon>
        <taxon>Hyloidea</taxon>
        <taxon>Leptodactylidae</taxon>
        <taxon>Leiuperinae</taxon>
        <taxon>Engystomops</taxon>
    </lineage>
</organism>
<keyword evidence="4" id="KW-1185">Reference proteome</keyword>
<feature type="domain" description="RSE1/DDB1/CPSF1 second beta-propeller" evidence="2">
    <location>
        <begin position="12"/>
        <end position="166"/>
    </location>
</feature>
<feature type="region of interest" description="Disordered" evidence="1">
    <location>
        <begin position="164"/>
        <end position="191"/>
    </location>
</feature>
<evidence type="ECO:0000313" key="4">
    <source>
        <dbReference type="Proteomes" id="UP000824782"/>
    </source>
</evidence>
<name>A0AAV6YDL5_ENGPU</name>
<feature type="compositionally biased region" description="Polar residues" evidence="1">
    <location>
        <begin position="172"/>
        <end position="184"/>
    </location>
</feature>
<comment type="caution">
    <text evidence="3">The sequence shown here is derived from an EMBL/GenBank/DDBJ whole genome shotgun (WGS) entry which is preliminary data.</text>
</comment>
<proteinExistence type="predicted"/>
<accession>A0AAV6YDL5</accession>
<feature type="non-terminal residue" evidence="3">
    <location>
        <position position="1"/>
    </location>
</feature>
<dbReference type="Proteomes" id="UP000824782">
    <property type="component" value="Unassembled WGS sequence"/>
</dbReference>
<dbReference type="AlphaFoldDB" id="A0AAV6YDL5"/>
<dbReference type="EMBL" id="WNYA01067497">
    <property type="protein sequence ID" value="KAG8535417.1"/>
    <property type="molecule type" value="Genomic_DNA"/>
</dbReference>
<feature type="compositionally biased region" description="Basic and acidic residues" evidence="1">
    <location>
        <begin position="127"/>
        <end position="144"/>
    </location>
</feature>
<evidence type="ECO:0000313" key="3">
    <source>
        <dbReference type="EMBL" id="KAG8535417.1"/>
    </source>
</evidence>
<dbReference type="Pfam" id="PF23726">
    <property type="entry name" value="Beta-prop_RSE1_2nd"/>
    <property type="match status" value="1"/>
</dbReference>
<evidence type="ECO:0000256" key="1">
    <source>
        <dbReference type="SAM" id="MobiDB-lite"/>
    </source>
</evidence>
<gene>
    <name evidence="3" type="ORF">GDO81_028590</name>
</gene>
<reference evidence="3" key="1">
    <citation type="thesis" date="2020" institute="ProQuest LLC" country="789 East Eisenhower Parkway, Ann Arbor, MI, USA">
        <title>Comparative Genomics and Chromosome Evolution.</title>
        <authorList>
            <person name="Mudd A.B."/>
        </authorList>
    </citation>
    <scope>NUCLEOTIDE SEQUENCE</scope>
    <source>
        <strain evidence="3">237g6f4</strain>
        <tissue evidence="3">Blood</tissue>
    </source>
</reference>
<dbReference type="InterPro" id="IPR058543">
    <property type="entry name" value="Beta-prop_RSE1/DDB1/CPSF1_2nd"/>
</dbReference>
<protein>
    <recommendedName>
        <fullName evidence="2">RSE1/DDB1/CPSF1 second beta-propeller domain-containing protein</fullName>
    </recommendedName>
</protein>
<sequence length="191" mass="21138">VNQVHFIPVDLGSPIVHCAVADPYVVILSAEGQVSMFQLKSDTYGGRTHRLAPQKPNLHYQSKVLTLCVYRDVSGMFTTETRSSQAREESSGLSVSEPESVIPEMSHSVDDEDELLYGDSGFLSSPSKDEMRRSNTTSAEKESMQNKIDPTHWCVLVRDNGIMEVREDPGSTDPQRSAQRGSCTHHTEEGP</sequence>
<feature type="region of interest" description="Disordered" evidence="1">
    <location>
        <begin position="80"/>
        <end position="150"/>
    </location>
</feature>